<organism evidence="1 2">
    <name type="scientific">Serratia phage PS2</name>
    <dbReference type="NCBI Taxonomy" id="1481112"/>
    <lineage>
        <taxon>Viruses</taxon>
        <taxon>Duplodnaviria</taxon>
        <taxon>Heunggongvirae</taxon>
        <taxon>Uroviricota</taxon>
        <taxon>Caudoviricetes</taxon>
        <taxon>Muldoonvirus</taxon>
        <taxon>Muldoonvirus PS2</taxon>
    </lineage>
</organism>
<dbReference type="GeneID" id="19485016"/>
<evidence type="ECO:0000313" key="1">
    <source>
        <dbReference type="EMBL" id="AHY25379.1"/>
    </source>
</evidence>
<protein>
    <submittedName>
        <fullName evidence="1">Uncharacterized protein</fullName>
    </submittedName>
</protein>
<name>A0A023W4W6_9CAUD</name>
<dbReference type="EMBL" id="KJ025957">
    <property type="protein sequence ID" value="AHY25379.1"/>
    <property type="molecule type" value="Genomic_DNA"/>
</dbReference>
<sequence>MKILKMIVEFIRAKFATFYANNLSPEDVYNRSVIELNNKITELHQLDITANRQIRLASDKQAEHKTTHSNKEKEILLMIEKGHEADDVMVQLALQHKIMAEGYEKRVEELKQSQIKARQSVAILGRELDKASAGLELAKMKSEARKMGMSTPDEVEESAKLTISNVDHVIREVNALCGKKEASGFDSTDINLYKAELMKKAGK</sequence>
<accession>A0A023W4W6</accession>
<gene>
    <name evidence="1" type="ORF">PS2_133</name>
</gene>
<dbReference type="RefSeq" id="YP_009030180.1">
    <property type="nucleotide sequence ID" value="NC_024121.1"/>
</dbReference>
<dbReference type="OrthoDB" id="10694at10239"/>
<evidence type="ECO:0000313" key="2">
    <source>
        <dbReference type="Proteomes" id="UP000024445"/>
    </source>
</evidence>
<reference evidence="1 2" key="1">
    <citation type="submission" date="2014-01" db="EMBL/GenBank/DDBJ databases">
        <authorList>
            <person name="Zhang G."/>
            <person name="Jin J."/>
            <person name="Li Z.J."/>
            <person name="Wang S.W."/>
            <person name="Chen S.J."/>
            <person name="Wang S.M."/>
            <person name="Wang X.T."/>
            <person name="Li Y.H."/>
            <person name="Wang J."/>
            <person name="Yang C.K."/>
            <person name="Wang L."/>
        </authorList>
    </citation>
    <scope>NUCLEOTIDE SEQUENCE [LARGE SCALE GENOMIC DNA]</scope>
</reference>
<dbReference type="KEGG" id="vg:19485016"/>
<dbReference type="Proteomes" id="UP000024445">
    <property type="component" value="Segment"/>
</dbReference>
<keyword evidence="2" id="KW-1185">Reference proteome</keyword>
<proteinExistence type="predicted"/>